<organism evidence="1 3">
    <name type="scientific">Medicago truncatula</name>
    <name type="common">Barrel medic</name>
    <name type="synonym">Medicago tribuloides</name>
    <dbReference type="NCBI Taxonomy" id="3880"/>
    <lineage>
        <taxon>Eukaryota</taxon>
        <taxon>Viridiplantae</taxon>
        <taxon>Streptophyta</taxon>
        <taxon>Embryophyta</taxon>
        <taxon>Tracheophyta</taxon>
        <taxon>Spermatophyta</taxon>
        <taxon>Magnoliopsida</taxon>
        <taxon>eudicotyledons</taxon>
        <taxon>Gunneridae</taxon>
        <taxon>Pentapetalae</taxon>
        <taxon>rosids</taxon>
        <taxon>fabids</taxon>
        <taxon>Fabales</taxon>
        <taxon>Fabaceae</taxon>
        <taxon>Papilionoideae</taxon>
        <taxon>50 kb inversion clade</taxon>
        <taxon>NPAAA clade</taxon>
        <taxon>Hologalegina</taxon>
        <taxon>IRL clade</taxon>
        <taxon>Trifolieae</taxon>
        <taxon>Medicago</taxon>
    </lineage>
</organism>
<sequence length="50" mass="5545">MISKKKTETLRVMFLNINPSQVKLGDGQPLTISLHSPKTLVKIRKGGVLK</sequence>
<evidence type="ECO:0000313" key="1">
    <source>
        <dbReference type="EMBL" id="KEH27568.1"/>
    </source>
</evidence>
<dbReference type="HOGENOM" id="CLU_3127361_0_0_1"/>
<proteinExistence type="predicted"/>
<accession>A0A072UEN7</accession>
<dbReference type="PaxDb" id="3880-AES95008"/>
<dbReference type="AlphaFoldDB" id="A0A072UEN7"/>
<gene>
    <name evidence="1" type="ordered locus">MTR_5g020745</name>
</gene>
<evidence type="ECO:0000313" key="3">
    <source>
        <dbReference type="Proteomes" id="UP000002051"/>
    </source>
</evidence>
<dbReference type="EnsemblPlants" id="KEH27568">
    <property type="protein sequence ID" value="KEH27568"/>
    <property type="gene ID" value="MTR_5g020745"/>
</dbReference>
<name>A0A072UEN7_MEDTR</name>
<keyword evidence="3" id="KW-1185">Reference proteome</keyword>
<protein>
    <submittedName>
        <fullName evidence="1 2">Uncharacterized protein</fullName>
    </submittedName>
</protein>
<dbReference type="Proteomes" id="UP000002051">
    <property type="component" value="Chromosome 5"/>
</dbReference>
<reference evidence="1 3" key="2">
    <citation type="journal article" date="2014" name="BMC Genomics">
        <title>An improved genome release (version Mt4.0) for the model legume Medicago truncatula.</title>
        <authorList>
            <person name="Tang H."/>
            <person name="Krishnakumar V."/>
            <person name="Bidwell S."/>
            <person name="Rosen B."/>
            <person name="Chan A."/>
            <person name="Zhou S."/>
            <person name="Gentzbittel L."/>
            <person name="Childs K.L."/>
            <person name="Yandell M."/>
            <person name="Gundlach H."/>
            <person name="Mayer K.F."/>
            <person name="Schwartz D.C."/>
            <person name="Town C.D."/>
        </authorList>
    </citation>
    <scope>GENOME REANNOTATION</scope>
    <source>
        <strain evidence="1">A17</strain>
        <strain evidence="2 3">cv. Jemalong A17</strain>
    </source>
</reference>
<dbReference type="EMBL" id="CM001221">
    <property type="protein sequence ID" value="KEH27568.1"/>
    <property type="molecule type" value="Genomic_DNA"/>
</dbReference>
<evidence type="ECO:0000313" key="2">
    <source>
        <dbReference type="EnsemblPlants" id="KEH27568"/>
    </source>
</evidence>
<reference evidence="1 3" key="1">
    <citation type="journal article" date="2011" name="Nature">
        <title>The Medicago genome provides insight into the evolution of rhizobial symbioses.</title>
        <authorList>
            <person name="Young N.D."/>
            <person name="Debelle F."/>
            <person name="Oldroyd G.E."/>
            <person name="Geurts R."/>
            <person name="Cannon S.B."/>
            <person name="Udvardi M.K."/>
            <person name="Benedito V.A."/>
            <person name="Mayer K.F."/>
            <person name="Gouzy J."/>
            <person name="Schoof H."/>
            <person name="Van de Peer Y."/>
            <person name="Proost S."/>
            <person name="Cook D.R."/>
            <person name="Meyers B.C."/>
            <person name="Spannagl M."/>
            <person name="Cheung F."/>
            <person name="De Mita S."/>
            <person name="Krishnakumar V."/>
            <person name="Gundlach H."/>
            <person name="Zhou S."/>
            <person name="Mudge J."/>
            <person name="Bharti A.K."/>
            <person name="Murray J.D."/>
            <person name="Naoumkina M.A."/>
            <person name="Rosen B."/>
            <person name="Silverstein K.A."/>
            <person name="Tang H."/>
            <person name="Rombauts S."/>
            <person name="Zhao P.X."/>
            <person name="Zhou P."/>
            <person name="Barbe V."/>
            <person name="Bardou P."/>
            <person name="Bechner M."/>
            <person name="Bellec A."/>
            <person name="Berger A."/>
            <person name="Berges H."/>
            <person name="Bidwell S."/>
            <person name="Bisseling T."/>
            <person name="Choisne N."/>
            <person name="Couloux A."/>
            <person name="Denny R."/>
            <person name="Deshpande S."/>
            <person name="Dai X."/>
            <person name="Doyle J.J."/>
            <person name="Dudez A.M."/>
            <person name="Farmer A.D."/>
            <person name="Fouteau S."/>
            <person name="Franken C."/>
            <person name="Gibelin C."/>
            <person name="Gish J."/>
            <person name="Goldstein S."/>
            <person name="Gonzalez A.J."/>
            <person name="Green P.J."/>
            <person name="Hallab A."/>
            <person name="Hartog M."/>
            <person name="Hua A."/>
            <person name="Humphray S.J."/>
            <person name="Jeong D.H."/>
            <person name="Jing Y."/>
            <person name="Jocker A."/>
            <person name="Kenton S.M."/>
            <person name="Kim D.J."/>
            <person name="Klee K."/>
            <person name="Lai H."/>
            <person name="Lang C."/>
            <person name="Lin S."/>
            <person name="Macmil S.L."/>
            <person name="Magdelenat G."/>
            <person name="Matthews L."/>
            <person name="McCorrison J."/>
            <person name="Monaghan E.L."/>
            <person name="Mun J.H."/>
            <person name="Najar F.Z."/>
            <person name="Nicholson C."/>
            <person name="Noirot C."/>
            <person name="O'Bleness M."/>
            <person name="Paule C.R."/>
            <person name="Poulain J."/>
            <person name="Prion F."/>
            <person name="Qin B."/>
            <person name="Qu C."/>
            <person name="Retzel E.F."/>
            <person name="Riddle C."/>
            <person name="Sallet E."/>
            <person name="Samain S."/>
            <person name="Samson N."/>
            <person name="Sanders I."/>
            <person name="Saurat O."/>
            <person name="Scarpelli C."/>
            <person name="Schiex T."/>
            <person name="Segurens B."/>
            <person name="Severin A.J."/>
            <person name="Sherrier D.J."/>
            <person name="Shi R."/>
            <person name="Sims S."/>
            <person name="Singer S.R."/>
            <person name="Sinharoy S."/>
            <person name="Sterck L."/>
            <person name="Viollet A."/>
            <person name="Wang B.B."/>
            <person name="Wang K."/>
            <person name="Wang M."/>
            <person name="Wang X."/>
            <person name="Warfsmann J."/>
            <person name="Weissenbach J."/>
            <person name="White D.D."/>
            <person name="White J.D."/>
            <person name="Wiley G.B."/>
            <person name="Wincker P."/>
            <person name="Xing Y."/>
            <person name="Yang L."/>
            <person name="Yao Z."/>
            <person name="Ying F."/>
            <person name="Zhai J."/>
            <person name="Zhou L."/>
            <person name="Zuber A."/>
            <person name="Denarie J."/>
            <person name="Dixon R.A."/>
            <person name="May G.D."/>
            <person name="Schwartz D.C."/>
            <person name="Rogers J."/>
            <person name="Quetier F."/>
            <person name="Town C.D."/>
            <person name="Roe B.A."/>
        </authorList>
    </citation>
    <scope>NUCLEOTIDE SEQUENCE [LARGE SCALE GENOMIC DNA]</scope>
    <source>
        <strain evidence="1">A17</strain>
        <strain evidence="2 3">cv. Jemalong A17</strain>
    </source>
</reference>
<reference evidence="2" key="3">
    <citation type="submission" date="2015-04" db="UniProtKB">
        <authorList>
            <consortium name="EnsemblPlants"/>
        </authorList>
    </citation>
    <scope>IDENTIFICATION</scope>
    <source>
        <strain evidence="2">cv. Jemalong A17</strain>
    </source>
</reference>